<keyword evidence="10" id="KW-1185">Reference proteome</keyword>
<organism evidence="9 10">
    <name type="scientific">Syntrophobacter fumaroxidans (strain DSM 10017 / MPOB)</name>
    <dbReference type="NCBI Taxonomy" id="335543"/>
    <lineage>
        <taxon>Bacteria</taxon>
        <taxon>Pseudomonadati</taxon>
        <taxon>Thermodesulfobacteriota</taxon>
        <taxon>Syntrophobacteria</taxon>
        <taxon>Syntrophobacterales</taxon>
        <taxon>Syntrophobacteraceae</taxon>
        <taxon>Syntrophobacter</taxon>
    </lineage>
</organism>
<dbReference type="SFLD" id="SFLDS00029">
    <property type="entry name" value="Radical_SAM"/>
    <property type="match status" value="1"/>
</dbReference>
<dbReference type="RefSeq" id="WP_011697673.1">
    <property type="nucleotide sequence ID" value="NC_008554.1"/>
</dbReference>
<dbReference type="AlphaFoldDB" id="A0LGE8"/>
<dbReference type="Pfam" id="PF04055">
    <property type="entry name" value="Radical_SAM"/>
    <property type="match status" value="1"/>
</dbReference>
<dbReference type="EMBL" id="CP000478">
    <property type="protein sequence ID" value="ABK16500.1"/>
    <property type="molecule type" value="Genomic_DNA"/>
</dbReference>
<reference evidence="9 10" key="1">
    <citation type="submission" date="2006-10" db="EMBL/GenBank/DDBJ databases">
        <title>Complete sequence of Syntrophobacter fumaroxidans MPOB.</title>
        <authorList>
            <consortium name="US DOE Joint Genome Institute"/>
            <person name="Copeland A."/>
            <person name="Lucas S."/>
            <person name="Lapidus A."/>
            <person name="Barry K."/>
            <person name="Detter J.C."/>
            <person name="Glavina del Rio T."/>
            <person name="Hammon N."/>
            <person name="Israni S."/>
            <person name="Pitluck S."/>
            <person name="Goltsman E.G."/>
            <person name="Martinez M."/>
            <person name="Schmutz J."/>
            <person name="Larimer F."/>
            <person name="Land M."/>
            <person name="Hauser L."/>
            <person name="Kyrpides N."/>
            <person name="Kim E."/>
            <person name="Boone D.R."/>
            <person name="Brockman F."/>
            <person name="Culley D."/>
            <person name="Ferry J."/>
            <person name="Gunsalus R."/>
            <person name="McInerney M.J."/>
            <person name="Morrison M."/>
            <person name="Plugge C."/>
            <person name="Rohlin L."/>
            <person name="Scholten J."/>
            <person name="Sieber J."/>
            <person name="Stams A.J.M."/>
            <person name="Worm P."/>
            <person name="Henstra A.M."/>
            <person name="Richardson P."/>
        </authorList>
    </citation>
    <scope>NUCLEOTIDE SEQUENCE [LARGE SCALE GENOMIC DNA]</scope>
    <source>
        <strain evidence="10">DSM 10017 / MPOB</strain>
    </source>
</reference>
<dbReference type="InterPro" id="IPR058240">
    <property type="entry name" value="rSAM_sf"/>
</dbReference>
<dbReference type="KEGG" id="sfu:Sfum_0802"/>
<dbReference type="InterPro" id="IPR034391">
    <property type="entry name" value="AdoMet-like_SPASM_containing"/>
</dbReference>
<dbReference type="GO" id="GO:0003824">
    <property type="term" value="F:catalytic activity"/>
    <property type="evidence" value="ECO:0007669"/>
    <property type="project" value="InterPro"/>
</dbReference>
<dbReference type="CDD" id="cd01335">
    <property type="entry name" value="Radical_SAM"/>
    <property type="match status" value="1"/>
</dbReference>
<keyword evidence="4" id="KW-0479">Metal-binding</keyword>
<evidence type="ECO:0000313" key="9">
    <source>
        <dbReference type="EMBL" id="ABK16500.1"/>
    </source>
</evidence>
<dbReference type="InterPro" id="IPR007197">
    <property type="entry name" value="rSAM"/>
</dbReference>
<dbReference type="SFLD" id="SFLDG01067">
    <property type="entry name" value="SPASM/twitch_domain_containing"/>
    <property type="match status" value="1"/>
</dbReference>
<dbReference type="InterPro" id="IPR023885">
    <property type="entry name" value="4Fe4S-binding_SPASM_dom"/>
</dbReference>
<dbReference type="PANTHER" id="PTHR11228:SF7">
    <property type="entry name" value="PQQA PEPTIDE CYCLASE"/>
    <property type="match status" value="1"/>
</dbReference>
<comment type="cofactor">
    <cofactor evidence="1">
        <name>[4Fe-4S] cluster</name>
        <dbReference type="ChEBI" id="CHEBI:49883"/>
    </cofactor>
</comment>
<dbReference type="InterPro" id="IPR013785">
    <property type="entry name" value="Aldolase_TIM"/>
</dbReference>
<protein>
    <submittedName>
        <fullName evidence="9">Radical SAM domain protein</fullName>
    </submittedName>
</protein>
<dbReference type="Proteomes" id="UP000001784">
    <property type="component" value="Chromosome"/>
</dbReference>
<dbReference type="OrthoDB" id="9772409at2"/>
<feature type="domain" description="Radical SAM core" evidence="7">
    <location>
        <begin position="57"/>
        <end position="221"/>
    </location>
</feature>
<dbReference type="eggNOG" id="COG0535">
    <property type="taxonomic scope" value="Bacteria"/>
</dbReference>
<keyword evidence="6" id="KW-0411">Iron-sulfur</keyword>
<dbReference type="InterPro" id="IPR050377">
    <property type="entry name" value="Radical_SAM_PqqE_MftC-like"/>
</dbReference>
<dbReference type="Pfam" id="PF13186">
    <property type="entry name" value="SPASM"/>
    <property type="match status" value="1"/>
</dbReference>
<evidence type="ECO:0000256" key="4">
    <source>
        <dbReference type="ARBA" id="ARBA00022723"/>
    </source>
</evidence>
<dbReference type="CDD" id="cd21109">
    <property type="entry name" value="SPASM"/>
    <property type="match status" value="1"/>
</dbReference>
<keyword evidence="2" id="KW-0004">4Fe-4S</keyword>
<sequence>MTENKFLVWTKYTVRRRGWLFENLDKRRLKNVGLAGFNYLFRNKRLSSWPMVLKIDLSPLCNLHCSACIHSKGSDLRLTSDQRMDLGRFSKIIAEVQKSGQTLAVSMYYLGEPFIHPDVDQMCRIARDAGLNVHLSSNFSFDFSDERIASIARSGLTHLTVCVDGATQETYGLTRVGGRLRVVLDNLERLGRFKRENHLRYPNIEVQIVKFPHNLHEIPKIREVVAKCGVDQVSEIIGKDSMTETGPDNGRIYTPLRQKGIPSCFWPYLGMVIKYNGDVIPCCIYRKGLQYIPSEHQGVVGNVFETSVSEVWNNEVYQEIRRFVINPGIVARNPVYKDSFCFGCEHIMK</sequence>
<evidence type="ECO:0000313" key="10">
    <source>
        <dbReference type="Proteomes" id="UP000001784"/>
    </source>
</evidence>
<name>A0LGE8_SYNFM</name>
<dbReference type="InParanoid" id="A0LGE8"/>
<evidence type="ECO:0000259" key="7">
    <source>
        <dbReference type="Pfam" id="PF04055"/>
    </source>
</evidence>
<feature type="domain" description="4Fe4S-binding SPASM" evidence="8">
    <location>
        <begin position="264"/>
        <end position="330"/>
    </location>
</feature>
<evidence type="ECO:0000256" key="3">
    <source>
        <dbReference type="ARBA" id="ARBA00022691"/>
    </source>
</evidence>
<evidence type="ECO:0000256" key="1">
    <source>
        <dbReference type="ARBA" id="ARBA00001966"/>
    </source>
</evidence>
<dbReference type="Gene3D" id="3.20.20.70">
    <property type="entry name" value="Aldolase class I"/>
    <property type="match status" value="1"/>
</dbReference>
<dbReference type="GO" id="GO:0051536">
    <property type="term" value="F:iron-sulfur cluster binding"/>
    <property type="evidence" value="ECO:0007669"/>
    <property type="project" value="UniProtKB-KW"/>
</dbReference>
<accession>A0LGE8</accession>
<dbReference type="STRING" id="335543.Sfum_0802"/>
<evidence type="ECO:0000256" key="6">
    <source>
        <dbReference type="ARBA" id="ARBA00023014"/>
    </source>
</evidence>
<dbReference type="SFLD" id="SFLDG01387">
    <property type="entry name" value="BtrN-like_SPASM_domain_contain"/>
    <property type="match status" value="1"/>
</dbReference>
<evidence type="ECO:0000256" key="2">
    <source>
        <dbReference type="ARBA" id="ARBA00022485"/>
    </source>
</evidence>
<keyword evidence="5" id="KW-0408">Iron</keyword>
<dbReference type="GO" id="GO:0046872">
    <property type="term" value="F:metal ion binding"/>
    <property type="evidence" value="ECO:0007669"/>
    <property type="project" value="UniProtKB-KW"/>
</dbReference>
<evidence type="ECO:0000259" key="8">
    <source>
        <dbReference type="Pfam" id="PF13186"/>
    </source>
</evidence>
<keyword evidence="3" id="KW-0949">S-adenosyl-L-methionine</keyword>
<evidence type="ECO:0000256" key="5">
    <source>
        <dbReference type="ARBA" id="ARBA00023004"/>
    </source>
</evidence>
<dbReference type="PANTHER" id="PTHR11228">
    <property type="entry name" value="RADICAL SAM DOMAIN PROTEIN"/>
    <property type="match status" value="1"/>
</dbReference>
<gene>
    <name evidence="9" type="ordered locus">Sfum_0802</name>
</gene>
<proteinExistence type="predicted"/>
<dbReference type="SUPFAM" id="SSF102114">
    <property type="entry name" value="Radical SAM enzymes"/>
    <property type="match status" value="1"/>
</dbReference>
<dbReference type="HOGENOM" id="CLU_009273_1_2_7"/>